<reference evidence="1" key="1">
    <citation type="submission" date="2023-06" db="EMBL/GenBank/DDBJ databases">
        <title>Genome-scale phylogeny and comparative genomics of the fungal order Sordariales.</title>
        <authorList>
            <consortium name="Lawrence Berkeley National Laboratory"/>
            <person name="Hensen N."/>
            <person name="Bonometti L."/>
            <person name="Westerberg I."/>
            <person name="Brannstrom I.O."/>
            <person name="Guillou S."/>
            <person name="Cros-Aarteil S."/>
            <person name="Calhoun S."/>
            <person name="Haridas S."/>
            <person name="Kuo A."/>
            <person name="Mondo S."/>
            <person name="Pangilinan J."/>
            <person name="Riley R."/>
            <person name="Labutti K."/>
            <person name="Andreopoulos B."/>
            <person name="Lipzen A."/>
            <person name="Chen C."/>
            <person name="Yanf M."/>
            <person name="Daum C."/>
            <person name="Ng V."/>
            <person name="Clum A."/>
            <person name="Steindorff A."/>
            <person name="Ohm R."/>
            <person name="Martin F."/>
            <person name="Silar P."/>
            <person name="Natvig D."/>
            <person name="Lalanne C."/>
            <person name="Gautier V."/>
            <person name="Ament-Velasquez S.L."/>
            <person name="Kruys A."/>
            <person name="Hutchinson M.I."/>
            <person name="Powell A.J."/>
            <person name="Barry K."/>
            <person name="Miller A.N."/>
            <person name="Grigoriev I.V."/>
            <person name="Debuchy R."/>
            <person name="Gladieux P."/>
            <person name="Thoren M.H."/>
            <person name="Johannesson H."/>
        </authorList>
    </citation>
    <scope>NUCLEOTIDE SEQUENCE</scope>
    <source>
        <strain evidence="1">CBS 540.89</strain>
    </source>
</reference>
<sequence>MASSYLLSASFSSSVFGLVTPAPVLTPAPVGTLVTLLVCWASVPKEEGGLEGAEAEVSTLSDMIVSFRRGSFVESL</sequence>
<keyword evidence="2" id="KW-1185">Reference proteome</keyword>
<feature type="non-terminal residue" evidence="1">
    <location>
        <position position="76"/>
    </location>
</feature>
<gene>
    <name evidence="1" type="ORF">B0T21DRAFT_361337</name>
</gene>
<comment type="caution">
    <text evidence="1">The sequence shown here is derived from an EMBL/GenBank/DDBJ whole genome shotgun (WGS) entry which is preliminary data.</text>
</comment>
<protein>
    <submittedName>
        <fullName evidence="1">Uncharacterized protein</fullName>
    </submittedName>
</protein>
<dbReference type="EMBL" id="JAUKTV010000003">
    <property type="protein sequence ID" value="KAK0742419.1"/>
    <property type="molecule type" value="Genomic_DNA"/>
</dbReference>
<organism evidence="1 2">
    <name type="scientific">Apiosordaria backusii</name>
    <dbReference type="NCBI Taxonomy" id="314023"/>
    <lineage>
        <taxon>Eukaryota</taxon>
        <taxon>Fungi</taxon>
        <taxon>Dikarya</taxon>
        <taxon>Ascomycota</taxon>
        <taxon>Pezizomycotina</taxon>
        <taxon>Sordariomycetes</taxon>
        <taxon>Sordariomycetidae</taxon>
        <taxon>Sordariales</taxon>
        <taxon>Lasiosphaeriaceae</taxon>
        <taxon>Apiosordaria</taxon>
    </lineage>
</organism>
<dbReference type="AlphaFoldDB" id="A0AA40EN70"/>
<accession>A0AA40EN70</accession>
<evidence type="ECO:0000313" key="1">
    <source>
        <dbReference type="EMBL" id="KAK0742419.1"/>
    </source>
</evidence>
<evidence type="ECO:0000313" key="2">
    <source>
        <dbReference type="Proteomes" id="UP001172159"/>
    </source>
</evidence>
<dbReference type="Proteomes" id="UP001172159">
    <property type="component" value="Unassembled WGS sequence"/>
</dbReference>
<name>A0AA40EN70_9PEZI</name>
<proteinExistence type="predicted"/>